<feature type="transmembrane region" description="Helical" evidence="10">
    <location>
        <begin position="323"/>
        <end position="340"/>
    </location>
</feature>
<feature type="transmembrane region" description="Helical" evidence="10">
    <location>
        <begin position="186"/>
        <end position="210"/>
    </location>
</feature>
<sequence>MKKKFKIGSSMSLFLASLSIGVFSGGLAVFYRYLLSKLEVVRNAVYSNNSFSRVILIIAVSFVLGIVVSKLLKWAPLSGGSGIPQVQGELIGAFNQNSFRVTVSKIVGGAIASLVGLSLGREGPSIQLGASSAKWLSEKFGKSKTDEKLYLTAGAAAGLSAAFSAPISGLVFILEELHKSFSKKVVAISFAAAVVADVIAVGIFKIKPVFSFGMTHVLPTKYYLLIFPMIILCCAVGKLFNYSITFFQDVFAKIKLEQDLKIAIFFAFVSVVGLFYKDILGGGHSFIENMAAHNYNSFLLLIILLLFKMFMTSTSYATGTQGGIFLPVLVLGGITGLFYFNLISAFGVVQDVYLSNFVVLSMVCVLTAVVRSPLLSVVLVLELNGNMTHLLGLAFCSIMAYFICMALNFEPIYDILLKRMLNKRVVGKGVNDKFTMFDIKLGYENCVSNKKIKDIDFPKDALIAEVDSNGEKYVPNGNSVLKTGDIVTVLVKDEQLYDTRMKVLDVFGENHE</sequence>
<reference evidence="12" key="1">
    <citation type="submission" date="2019-11" db="EMBL/GenBank/DDBJ databases">
        <authorList>
            <person name="Feng L."/>
        </authorList>
    </citation>
    <scope>NUCLEOTIDE SEQUENCE</scope>
    <source>
        <strain evidence="12">FmagnaLFYP121</strain>
    </source>
</reference>
<evidence type="ECO:0000256" key="8">
    <source>
        <dbReference type="ARBA" id="ARBA00023214"/>
    </source>
</evidence>
<proteinExistence type="predicted"/>
<feature type="transmembrane region" description="Helical" evidence="10">
    <location>
        <begin position="54"/>
        <end position="72"/>
    </location>
</feature>
<dbReference type="PANTHER" id="PTHR43427">
    <property type="entry name" value="CHLORIDE CHANNEL PROTEIN CLC-E"/>
    <property type="match status" value="1"/>
</dbReference>
<keyword evidence="5" id="KW-0406">Ion transport</keyword>
<dbReference type="InterPro" id="IPR001807">
    <property type="entry name" value="ClC"/>
</dbReference>
<evidence type="ECO:0000256" key="4">
    <source>
        <dbReference type="ARBA" id="ARBA00022989"/>
    </source>
</evidence>
<feature type="transmembrane region" description="Helical" evidence="10">
    <location>
        <begin position="352"/>
        <end position="370"/>
    </location>
</feature>
<dbReference type="AlphaFoldDB" id="A0A6N3AD86"/>
<dbReference type="Pfam" id="PF00654">
    <property type="entry name" value="Voltage_CLC"/>
    <property type="match status" value="1"/>
</dbReference>
<evidence type="ECO:0000256" key="6">
    <source>
        <dbReference type="ARBA" id="ARBA00023136"/>
    </source>
</evidence>
<organism evidence="12">
    <name type="scientific">Finegoldia magna</name>
    <name type="common">Peptostreptococcus magnus</name>
    <dbReference type="NCBI Taxonomy" id="1260"/>
    <lineage>
        <taxon>Bacteria</taxon>
        <taxon>Bacillati</taxon>
        <taxon>Bacillota</taxon>
        <taxon>Tissierellia</taxon>
        <taxon>Tissierellales</taxon>
        <taxon>Peptoniphilaceae</taxon>
        <taxon>Finegoldia</taxon>
    </lineage>
</organism>
<keyword evidence="2" id="KW-0813">Transport</keyword>
<feature type="transmembrane region" description="Helical" evidence="10">
    <location>
        <begin position="390"/>
        <end position="409"/>
    </location>
</feature>
<dbReference type="SUPFAM" id="SSF81340">
    <property type="entry name" value="Clc chloride channel"/>
    <property type="match status" value="1"/>
</dbReference>
<dbReference type="GO" id="GO:0006813">
    <property type="term" value="P:potassium ion transport"/>
    <property type="evidence" value="ECO:0007669"/>
    <property type="project" value="InterPro"/>
</dbReference>
<dbReference type="SUPFAM" id="SSF116726">
    <property type="entry name" value="TrkA C-terminal domain-like"/>
    <property type="match status" value="1"/>
</dbReference>
<keyword evidence="4 10" id="KW-1133">Transmembrane helix</keyword>
<feature type="transmembrane region" description="Helical" evidence="10">
    <location>
        <begin position="149"/>
        <end position="174"/>
    </location>
</feature>
<dbReference type="PRINTS" id="PR00762">
    <property type="entry name" value="CLCHANNEL"/>
</dbReference>
<evidence type="ECO:0000256" key="7">
    <source>
        <dbReference type="ARBA" id="ARBA00023173"/>
    </source>
</evidence>
<dbReference type="Gene3D" id="1.10.3080.10">
    <property type="entry name" value="Clc chloride channel"/>
    <property type="match status" value="1"/>
</dbReference>
<dbReference type="EMBL" id="CACRTP010000011">
    <property type="protein sequence ID" value="VYT86192.1"/>
    <property type="molecule type" value="Genomic_DNA"/>
</dbReference>
<evidence type="ECO:0000256" key="9">
    <source>
        <dbReference type="ARBA" id="ARBA00023303"/>
    </source>
</evidence>
<evidence type="ECO:0000313" key="12">
    <source>
        <dbReference type="EMBL" id="VYT86192.1"/>
    </source>
</evidence>
<feature type="transmembrane region" description="Helical" evidence="10">
    <location>
        <begin position="12"/>
        <end position="34"/>
    </location>
</feature>
<dbReference type="Pfam" id="PF02080">
    <property type="entry name" value="TrkA_C"/>
    <property type="match status" value="1"/>
</dbReference>
<keyword evidence="7" id="KW-0869">Chloride channel</keyword>
<feature type="transmembrane region" description="Helical" evidence="10">
    <location>
        <begin position="222"/>
        <end position="240"/>
    </location>
</feature>
<dbReference type="InterPro" id="IPR006037">
    <property type="entry name" value="RCK_C"/>
</dbReference>
<keyword evidence="8" id="KW-0868">Chloride</keyword>
<name>A0A6N3AD86_FINMA</name>
<dbReference type="Gene3D" id="3.30.70.1450">
    <property type="entry name" value="Regulator of K+ conductance, C-terminal domain"/>
    <property type="match status" value="1"/>
</dbReference>
<comment type="subcellular location">
    <subcellularLocation>
        <location evidence="1">Membrane</location>
        <topology evidence="1">Multi-pass membrane protein</topology>
    </subcellularLocation>
</comment>
<dbReference type="GO" id="GO:0005254">
    <property type="term" value="F:chloride channel activity"/>
    <property type="evidence" value="ECO:0007669"/>
    <property type="project" value="UniProtKB-KW"/>
</dbReference>
<evidence type="ECO:0000256" key="2">
    <source>
        <dbReference type="ARBA" id="ARBA00022448"/>
    </source>
</evidence>
<evidence type="ECO:0000256" key="1">
    <source>
        <dbReference type="ARBA" id="ARBA00004141"/>
    </source>
</evidence>
<dbReference type="InterPro" id="IPR050368">
    <property type="entry name" value="ClC-type_chloride_channel"/>
</dbReference>
<feature type="transmembrane region" description="Helical" evidence="10">
    <location>
        <begin position="297"/>
        <end position="317"/>
    </location>
</feature>
<protein>
    <submittedName>
        <fullName evidence="12">H(+)/Cl(-) exchange transporter ClcA</fullName>
    </submittedName>
</protein>
<accession>A0A6N3AD86</accession>
<dbReference type="InterPro" id="IPR014743">
    <property type="entry name" value="Cl-channel_core"/>
</dbReference>
<dbReference type="InterPro" id="IPR036721">
    <property type="entry name" value="RCK_C_sf"/>
</dbReference>
<evidence type="ECO:0000256" key="3">
    <source>
        <dbReference type="ARBA" id="ARBA00022692"/>
    </source>
</evidence>
<dbReference type="GO" id="GO:0034707">
    <property type="term" value="C:chloride channel complex"/>
    <property type="evidence" value="ECO:0007669"/>
    <property type="project" value="UniProtKB-KW"/>
</dbReference>
<dbReference type="GO" id="GO:0008324">
    <property type="term" value="F:monoatomic cation transmembrane transporter activity"/>
    <property type="evidence" value="ECO:0007669"/>
    <property type="project" value="InterPro"/>
</dbReference>
<gene>
    <name evidence="12" type="primary">clcA</name>
    <name evidence="12" type="ORF">FMLFYP121_00744</name>
</gene>
<feature type="transmembrane region" description="Helical" evidence="10">
    <location>
        <begin position="260"/>
        <end position="276"/>
    </location>
</feature>
<evidence type="ECO:0000259" key="11">
    <source>
        <dbReference type="PROSITE" id="PS51202"/>
    </source>
</evidence>
<keyword evidence="9" id="KW-0407">Ion channel</keyword>
<keyword evidence="3 10" id="KW-0812">Transmembrane</keyword>
<dbReference type="PROSITE" id="PS51202">
    <property type="entry name" value="RCK_C"/>
    <property type="match status" value="1"/>
</dbReference>
<feature type="domain" description="RCK C-terminal" evidence="11">
    <location>
        <begin position="423"/>
        <end position="505"/>
    </location>
</feature>
<dbReference type="PANTHER" id="PTHR43427:SF6">
    <property type="entry name" value="CHLORIDE CHANNEL PROTEIN CLC-E"/>
    <property type="match status" value="1"/>
</dbReference>
<evidence type="ECO:0000256" key="10">
    <source>
        <dbReference type="SAM" id="Phobius"/>
    </source>
</evidence>
<evidence type="ECO:0000256" key="5">
    <source>
        <dbReference type="ARBA" id="ARBA00023065"/>
    </source>
</evidence>
<keyword evidence="6 10" id="KW-0472">Membrane</keyword>
<dbReference type="RefSeq" id="WP_421823091.1">
    <property type="nucleotide sequence ID" value="NZ_CACRTP010000011.1"/>
</dbReference>